<proteinExistence type="predicted"/>
<dbReference type="Gene3D" id="3.30.565.10">
    <property type="entry name" value="Histidine kinase-like ATPase, C-terminal domain"/>
    <property type="match status" value="1"/>
</dbReference>
<evidence type="ECO:0000256" key="7">
    <source>
        <dbReference type="SAM" id="Phobius"/>
    </source>
</evidence>
<dbReference type="GO" id="GO:0000160">
    <property type="term" value="P:phosphorelay signal transduction system"/>
    <property type="evidence" value="ECO:0007669"/>
    <property type="project" value="TreeGrafter"/>
</dbReference>
<name>A0A6I4MPZ2_9ACTN</name>
<keyword evidence="4" id="KW-0808">Transferase</keyword>
<feature type="transmembrane region" description="Helical" evidence="7">
    <location>
        <begin position="33"/>
        <end position="53"/>
    </location>
</feature>
<feature type="region of interest" description="Disordered" evidence="6">
    <location>
        <begin position="1"/>
        <end position="26"/>
    </location>
</feature>
<keyword evidence="7" id="KW-0472">Membrane</keyword>
<comment type="catalytic activity">
    <reaction evidence="1">
        <text>ATP + protein L-histidine = ADP + protein N-phospho-L-histidine.</text>
        <dbReference type="EC" id="2.7.13.3"/>
    </reaction>
</comment>
<sequence>MSRQSVEGECMAKRDQGQGSHHRPQAQPVRRRIALLLAMPLIALLSLWGFAAVTTASAALQRYHYSTMYKRIGLPVSVVTAAVQGERTAAASVAGHPTGAAVQGFQEQTRKTDAALAAFRKSAFSSDAQGALDGVTKQRLRSIDKAFSGLAALRSRVGSATPLQIITGYDQVTETAIPLLGMMVNVDDISVYQQSRALIDAYWAEEFILREDALMASVATTGRLSGSEYTAFVTWSGNRAQSFALSRAGSSGHANEILGTLERSPEYNAVLKLENDVVRRRSASNASAWPRTTATLADLWLRISQKAAAVVDREQVHPVAQRITTRLLIVCGLGLLVVVVSVVLSIVLARGLAAELRRLQQVARHMAHERLPQVVGRLRRGEPVDVEEEVPAPPAARTSEIVDLADAFVAVQRTAITTAVGEAELRSSISQVFVNLSWRSQSLLHRQLRLLDAMEGKASSPEELEDLFRLDHLTTRMRRHAEGLVILSGSPTVRAWDHPVLAEDVVRSAISEVEDYTRVEVVGSPPAAISGDVVADIIHLLAELIENATTFSPPATEVTVKVESVAAGLAVEVVDRGVGIHPLQRAALNERLAQSLDFDLADTDRLGLFVVARLAAQHAIKVSLHQSPYGGTSAIVLIPAGLLASGDDERALTGQGPGTGGGHRPRALAATAKTNGSAAPKTNGNAAPQRLGRPIRPASQASAPDPVPPAPAPAPFPDAPPAAAGADDQDPLSSEITGVLPQRVRQRHLAPQLRQPSRGAHAKGGAEPDDFDEPDPDLSRGLMSSLQEGWLRGREDDEINDRNDGQEDE</sequence>
<feature type="region of interest" description="Disordered" evidence="6">
    <location>
        <begin position="672"/>
        <end position="809"/>
    </location>
</feature>
<dbReference type="PANTHER" id="PTHR45436">
    <property type="entry name" value="SENSOR HISTIDINE KINASE YKOH"/>
    <property type="match status" value="1"/>
</dbReference>
<dbReference type="Pfam" id="PF08376">
    <property type="entry name" value="NIT"/>
    <property type="match status" value="1"/>
</dbReference>
<feature type="compositionally biased region" description="Pro residues" evidence="6">
    <location>
        <begin position="705"/>
        <end position="720"/>
    </location>
</feature>
<evidence type="ECO:0000256" key="4">
    <source>
        <dbReference type="ARBA" id="ARBA00022679"/>
    </source>
</evidence>
<keyword evidence="7" id="KW-1133">Transmembrane helix</keyword>
<dbReference type="InterPro" id="IPR013587">
    <property type="entry name" value="Nitrate/nitrite_sensing"/>
</dbReference>
<evidence type="ECO:0000256" key="5">
    <source>
        <dbReference type="ARBA" id="ARBA00022777"/>
    </source>
</evidence>
<dbReference type="EC" id="2.7.13.3" evidence="2"/>
<comment type="caution">
    <text evidence="9">The sequence shown here is derived from an EMBL/GenBank/DDBJ whole genome shotgun (WGS) entry which is preliminary data.</text>
</comment>
<dbReference type="GO" id="GO:0005886">
    <property type="term" value="C:plasma membrane"/>
    <property type="evidence" value="ECO:0007669"/>
    <property type="project" value="TreeGrafter"/>
</dbReference>
<protein>
    <recommendedName>
        <fullName evidence="2">histidine kinase</fullName>
        <ecNumber evidence="2">2.7.13.3</ecNumber>
    </recommendedName>
</protein>
<dbReference type="EMBL" id="WBMS02000031">
    <property type="protein sequence ID" value="MWA04889.1"/>
    <property type="molecule type" value="Genomic_DNA"/>
</dbReference>
<dbReference type="SMART" id="SM00387">
    <property type="entry name" value="HATPase_c"/>
    <property type="match status" value="1"/>
</dbReference>
<dbReference type="SUPFAM" id="SSF55874">
    <property type="entry name" value="ATPase domain of HSP90 chaperone/DNA topoisomerase II/histidine kinase"/>
    <property type="match status" value="1"/>
</dbReference>
<dbReference type="InterPro" id="IPR003594">
    <property type="entry name" value="HATPase_dom"/>
</dbReference>
<dbReference type="InterPro" id="IPR036890">
    <property type="entry name" value="HATPase_C_sf"/>
</dbReference>
<evidence type="ECO:0000256" key="6">
    <source>
        <dbReference type="SAM" id="MobiDB-lite"/>
    </source>
</evidence>
<accession>A0A6I4MPZ2</accession>
<reference evidence="9" key="1">
    <citation type="submission" date="2019-12" db="EMBL/GenBank/DDBJ databases">
        <title>Actinomadura physcomitrii sp. nov., a novel actinomycete isolated from moss [Physcomitrium sphaericum (Ludw) Fuernr].</title>
        <authorList>
            <person name="Zhuang X."/>
        </authorList>
    </citation>
    <scope>NUCLEOTIDE SEQUENCE [LARGE SCALE GENOMIC DNA]</scope>
    <source>
        <strain evidence="9">LD22</strain>
    </source>
</reference>
<feature type="transmembrane region" description="Helical" evidence="7">
    <location>
        <begin position="327"/>
        <end position="349"/>
    </location>
</feature>
<evidence type="ECO:0000259" key="8">
    <source>
        <dbReference type="SMART" id="SM00387"/>
    </source>
</evidence>
<dbReference type="GO" id="GO:0004673">
    <property type="term" value="F:protein histidine kinase activity"/>
    <property type="evidence" value="ECO:0007669"/>
    <property type="project" value="UniProtKB-EC"/>
</dbReference>
<feature type="compositionally biased region" description="Acidic residues" evidence="6">
    <location>
        <begin position="767"/>
        <end position="776"/>
    </location>
</feature>
<evidence type="ECO:0000313" key="9">
    <source>
        <dbReference type="EMBL" id="MWA04889.1"/>
    </source>
</evidence>
<dbReference type="Pfam" id="PF02518">
    <property type="entry name" value="HATPase_c"/>
    <property type="match status" value="1"/>
</dbReference>
<feature type="domain" description="Histidine kinase/HSP90-like ATPase" evidence="8">
    <location>
        <begin position="532"/>
        <end position="642"/>
    </location>
</feature>
<dbReference type="Proteomes" id="UP000462055">
    <property type="component" value="Unassembled WGS sequence"/>
</dbReference>
<organism evidence="9 10">
    <name type="scientific">Actinomadura physcomitrii</name>
    <dbReference type="NCBI Taxonomy" id="2650748"/>
    <lineage>
        <taxon>Bacteria</taxon>
        <taxon>Bacillati</taxon>
        <taxon>Actinomycetota</taxon>
        <taxon>Actinomycetes</taxon>
        <taxon>Streptosporangiales</taxon>
        <taxon>Thermomonosporaceae</taxon>
        <taxon>Actinomadura</taxon>
    </lineage>
</organism>
<gene>
    <name evidence="9" type="ORF">F8568_031880</name>
</gene>
<keyword evidence="3" id="KW-0597">Phosphoprotein</keyword>
<keyword evidence="10" id="KW-1185">Reference proteome</keyword>
<evidence type="ECO:0000256" key="1">
    <source>
        <dbReference type="ARBA" id="ARBA00000085"/>
    </source>
</evidence>
<feature type="compositionally biased region" description="Basic and acidic residues" evidence="6">
    <location>
        <begin position="791"/>
        <end position="809"/>
    </location>
</feature>
<keyword evidence="7" id="KW-0812">Transmembrane</keyword>
<keyword evidence="5" id="KW-0418">Kinase</keyword>
<evidence type="ECO:0000313" key="10">
    <source>
        <dbReference type="Proteomes" id="UP000462055"/>
    </source>
</evidence>
<feature type="compositionally biased region" description="Polar residues" evidence="6">
    <location>
        <begin position="672"/>
        <end position="686"/>
    </location>
</feature>
<dbReference type="AlphaFoldDB" id="A0A6I4MPZ2"/>
<dbReference type="PANTHER" id="PTHR45436:SF5">
    <property type="entry name" value="SENSOR HISTIDINE KINASE TRCS"/>
    <property type="match status" value="1"/>
</dbReference>
<dbReference type="Gene3D" id="6.10.340.10">
    <property type="match status" value="1"/>
</dbReference>
<evidence type="ECO:0000256" key="2">
    <source>
        <dbReference type="ARBA" id="ARBA00012438"/>
    </source>
</evidence>
<dbReference type="InterPro" id="IPR050428">
    <property type="entry name" value="TCS_sensor_his_kinase"/>
</dbReference>
<evidence type="ECO:0000256" key="3">
    <source>
        <dbReference type="ARBA" id="ARBA00022553"/>
    </source>
</evidence>